<evidence type="ECO:0000313" key="10">
    <source>
        <dbReference type="EMBL" id="EGT40200.1"/>
    </source>
</evidence>
<keyword evidence="11" id="KW-1185">Reference proteome</keyword>
<dbReference type="eggNOG" id="KOG1082">
    <property type="taxonomic scope" value="Eukaryota"/>
</dbReference>
<feature type="compositionally biased region" description="Polar residues" evidence="8">
    <location>
        <begin position="1"/>
        <end position="13"/>
    </location>
</feature>
<dbReference type="GO" id="GO:0046872">
    <property type="term" value="F:metal ion binding"/>
    <property type="evidence" value="ECO:0007669"/>
    <property type="project" value="UniProtKB-KW"/>
</dbReference>
<evidence type="ECO:0000256" key="6">
    <source>
        <dbReference type="ARBA" id="ARBA00022723"/>
    </source>
</evidence>
<dbReference type="Gene3D" id="2.170.270.10">
    <property type="entry name" value="SET domain"/>
    <property type="match status" value="1"/>
</dbReference>
<evidence type="ECO:0000256" key="3">
    <source>
        <dbReference type="ARBA" id="ARBA00022603"/>
    </source>
</evidence>
<dbReference type="Pfam" id="PF00856">
    <property type="entry name" value="SET"/>
    <property type="match status" value="1"/>
</dbReference>
<comment type="subcellular location">
    <subcellularLocation>
        <location evidence="1">Chromosome</location>
    </subcellularLocation>
</comment>
<evidence type="ECO:0000259" key="9">
    <source>
        <dbReference type="PROSITE" id="PS50280"/>
    </source>
</evidence>
<evidence type="ECO:0000256" key="7">
    <source>
        <dbReference type="ARBA" id="ARBA00022833"/>
    </source>
</evidence>
<feature type="region of interest" description="Disordered" evidence="8">
    <location>
        <begin position="1"/>
        <end position="80"/>
    </location>
</feature>
<evidence type="ECO:0000256" key="2">
    <source>
        <dbReference type="ARBA" id="ARBA00022454"/>
    </source>
</evidence>
<dbReference type="Proteomes" id="UP000008068">
    <property type="component" value="Unassembled WGS sequence"/>
</dbReference>
<accession>G0NYT5</accession>
<dbReference type="GO" id="GO:0008168">
    <property type="term" value="F:methyltransferase activity"/>
    <property type="evidence" value="ECO:0007669"/>
    <property type="project" value="UniProtKB-KW"/>
</dbReference>
<name>G0NYT5_CAEBE</name>
<dbReference type="GO" id="GO:0032259">
    <property type="term" value="P:methylation"/>
    <property type="evidence" value="ECO:0007669"/>
    <property type="project" value="UniProtKB-KW"/>
</dbReference>
<evidence type="ECO:0000256" key="1">
    <source>
        <dbReference type="ARBA" id="ARBA00004286"/>
    </source>
</evidence>
<evidence type="ECO:0000256" key="5">
    <source>
        <dbReference type="ARBA" id="ARBA00022691"/>
    </source>
</evidence>
<sequence length="546" mass="61832">MSSSDQNQPSTSNAPPPRRSQRKPAAPLRSFTPNEHQKNERGAETSANSLPSVFPPRRSERNVQKNIPGRENDHHQRPTIDESVLDVDSNRNTKPVAIVIHSVLPSSGDNLLEYADRLKIIKNISVLKTPDETMRFITEGQKGHVHGLARVNQPYPGLPAYKFAPSQDTKQAGLYQIQAMYRKYTFQSTWMVMYEGWIKAYPFLEDSLTDGCESLRVAKERIKFLKALEESGIDQRAAKNRQFFDSNPDDHFLTFEDLSYYHSLIQRDDGLGYIRYLNLKKDIVPAPVYTFTTRLIMTSEIFRQVIRNKANKPIDKLRKGKANKNTGGGGCENKEQCVCNERFDLLFNEYELLNLQTKSGGFLDMTHFEDDKARILIECSDACGCTSACPRRQLQRGGRKSLVVNYEGNDKMFGLRAADEFKSGELITEYTGVLKRIDQNSDSSYEADIGLFDKGLTIDSSEYGNVGRFPSHSCSPNAALILVYSRQYESDPMIPRIGFYAIRDIPLGAEICPSYYSKAALEDARDKRSGIRCGCHTQECYGWLPI</sequence>
<feature type="compositionally biased region" description="Basic and acidic residues" evidence="8">
    <location>
        <begin position="57"/>
        <end position="80"/>
    </location>
</feature>
<dbReference type="InterPro" id="IPR046341">
    <property type="entry name" value="SET_dom_sf"/>
</dbReference>
<dbReference type="HOGENOM" id="CLU_018364_1_0_1"/>
<dbReference type="PROSITE" id="PS50280">
    <property type="entry name" value="SET"/>
    <property type="match status" value="1"/>
</dbReference>
<protein>
    <recommendedName>
        <fullName evidence="9">SET domain-containing protein</fullName>
    </recommendedName>
</protein>
<evidence type="ECO:0000256" key="4">
    <source>
        <dbReference type="ARBA" id="ARBA00022679"/>
    </source>
</evidence>
<dbReference type="PANTHER" id="PTHR46223">
    <property type="entry name" value="HISTONE-LYSINE N-METHYLTRANSFERASE SUV39H"/>
    <property type="match status" value="1"/>
</dbReference>
<dbReference type="GO" id="GO:0005694">
    <property type="term" value="C:chromosome"/>
    <property type="evidence" value="ECO:0007669"/>
    <property type="project" value="UniProtKB-SubCell"/>
</dbReference>
<proteinExistence type="predicted"/>
<dbReference type="EMBL" id="GL379984">
    <property type="protein sequence ID" value="EGT40200.1"/>
    <property type="molecule type" value="Genomic_DNA"/>
</dbReference>
<keyword evidence="2" id="KW-0158">Chromosome</keyword>
<dbReference type="SUPFAM" id="SSF82199">
    <property type="entry name" value="SET domain"/>
    <property type="match status" value="1"/>
</dbReference>
<dbReference type="AlphaFoldDB" id="G0NYT5"/>
<gene>
    <name evidence="10" type="ORF">CAEBREN_06468</name>
</gene>
<dbReference type="STRING" id="135651.G0NYT5"/>
<evidence type="ECO:0000313" key="11">
    <source>
        <dbReference type="Proteomes" id="UP000008068"/>
    </source>
</evidence>
<keyword evidence="3" id="KW-0489">Methyltransferase</keyword>
<keyword evidence="7" id="KW-0862">Zinc</keyword>
<keyword evidence="6" id="KW-0479">Metal-binding</keyword>
<dbReference type="OrthoDB" id="5792673at2759"/>
<dbReference type="InParanoid" id="G0NYT5"/>
<reference evidence="11" key="1">
    <citation type="submission" date="2011-07" db="EMBL/GenBank/DDBJ databases">
        <authorList>
            <consortium name="Caenorhabditis brenneri Sequencing and Analysis Consortium"/>
            <person name="Wilson R.K."/>
        </authorList>
    </citation>
    <scope>NUCLEOTIDE SEQUENCE [LARGE SCALE GENOMIC DNA]</scope>
    <source>
        <strain evidence="11">PB2801</strain>
    </source>
</reference>
<keyword evidence="4" id="KW-0808">Transferase</keyword>
<evidence type="ECO:0000256" key="8">
    <source>
        <dbReference type="SAM" id="MobiDB-lite"/>
    </source>
</evidence>
<organism evidence="11">
    <name type="scientific">Caenorhabditis brenneri</name>
    <name type="common">Nematode worm</name>
    <dbReference type="NCBI Taxonomy" id="135651"/>
    <lineage>
        <taxon>Eukaryota</taxon>
        <taxon>Metazoa</taxon>
        <taxon>Ecdysozoa</taxon>
        <taxon>Nematoda</taxon>
        <taxon>Chromadorea</taxon>
        <taxon>Rhabditida</taxon>
        <taxon>Rhabditina</taxon>
        <taxon>Rhabditomorpha</taxon>
        <taxon>Rhabditoidea</taxon>
        <taxon>Rhabditidae</taxon>
        <taxon>Peloderinae</taxon>
        <taxon>Caenorhabditis</taxon>
    </lineage>
</organism>
<dbReference type="SMART" id="SM00317">
    <property type="entry name" value="SET"/>
    <property type="match status" value="1"/>
</dbReference>
<keyword evidence="5" id="KW-0949">S-adenosyl-L-methionine</keyword>
<dbReference type="InterPro" id="IPR001214">
    <property type="entry name" value="SET_dom"/>
</dbReference>
<dbReference type="InterPro" id="IPR050973">
    <property type="entry name" value="H3K9_Histone-Lys_N-MTase"/>
</dbReference>
<feature type="domain" description="SET" evidence="9">
    <location>
        <begin position="400"/>
        <end position="516"/>
    </location>
</feature>
<dbReference type="PANTHER" id="PTHR46223:SF3">
    <property type="entry name" value="HISTONE-LYSINE N-METHYLTRANSFERASE SET-23"/>
    <property type="match status" value="1"/>
</dbReference>